<evidence type="ECO:0000313" key="2">
    <source>
        <dbReference type="Proteomes" id="UP000629098"/>
    </source>
</evidence>
<dbReference type="EMBL" id="JACXAE010000086">
    <property type="protein sequence ID" value="MBD2775852.1"/>
    <property type="molecule type" value="Genomic_DNA"/>
</dbReference>
<organism evidence="1 2">
    <name type="scientific">Iningainema tapete BLCC-T55</name>
    <dbReference type="NCBI Taxonomy" id="2748662"/>
    <lineage>
        <taxon>Bacteria</taxon>
        <taxon>Bacillati</taxon>
        <taxon>Cyanobacteriota</taxon>
        <taxon>Cyanophyceae</taxon>
        <taxon>Nostocales</taxon>
        <taxon>Scytonemataceae</taxon>
        <taxon>Iningainema tapete</taxon>
    </lineage>
</organism>
<proteinExistence type="predicted"/>
<name>A0A8J6XSM9_9CYAN</name>
<keyword evidence="2" id="KW-1185">Reference proteome</keyword>
<dbReference type="RefSeq" id="WP_190835191.1">
    <property type="nucleotide sequence ID" value="NZ_CAWPPI010000086.1"/>
</dbReference>
<dbReference type="AlphaFoldDB" id="A0A8J6XSM9"/>
<evidence type="ECO:0000313" key="1">
    <source>
        <dbReference type="EMBL" id="MBD2775852.1"/>
    </source>
</evidence>
<accession>A0A8J6XSM9</accession>
<gene>
    <name evidence="1" type="ORF">ICL16_28280</name>
</gene>
<dbReference type="Proteomes" id="UP000629098">
    <property type="component" value="Unassembled WGS sequence"/>
</dbReference>
<protein>
    <submittedName>
        <fullName evidence="1">Uncharacterized protein</fullName>
    </submittedName>
</protein>
<sequence>MNTQSIQRIIKLIEALSQEDQALLFDQLHQRILDKQHQENLHPYATDNPWIRLAGKYQDDPDYDEVLAYIQEYRRELDAEAQAR</sequence>
<comment type="caution">
    <text evidence="1">The sequence shown here is derived from an EMBL/GenBank/DDBJ whole genome shotgun (WGS) entry which is preliminary data.</text>
</comment>
<reference evidence="1" key="1">
    <citation type="submission" date="2020-09" db="EMBL/GenBank/DDBJ databases">
        <title>Iningainema tapete sp. nov. (Scytonemataceae, Cyanobacteria) from greenhouses in central Florida (USA) produces two types of nodularin with biosynthetic potential for microcystin-LR and anabaenopeptins.</title>
        <authorList>
            <person name="Berthold D.E."/>
            <person name="Lefler F.W."/>
            <person name="Huang I.-S."/>
            <person name="Abdulla H."/>
            <person name="Zimba P.V."/>
            <person name="Laughinghouse H.D. IV."/>
        </authorList>
    </citation>
    <scope>NUCLEOTIDE SEQUENCE</scope>
    <source>
        <strain evidence="1">BLCCT55</strain>
    </source>
</reference>